<organism evidence="7 8">
    <name type="scientific">Bodo saltans</name>
    <name type="common">Flagellated protozoan</name>
    <dbReference type="NCBI Taxonomy" id="75058"/>
    <lineage>
        <taxon>Eukaryota</taxon>
        <taxon>Discoba</taxon>
        <taxon>Euglenozoa</taxon>
        <taxon>Kinetoplastea</taxon>
        <taxon>Metakinetoplastina</taxon>
        <taxon>Eubodonida</taxon>
        <taxon>Bodonidae</taxon>
        <taxon>Bodo</taxon>
    </lineage>
</organism>
<dbReference type="PANTHER" id="PTHR14205:SF15">
    <property type="entry name" value="EARP AND GARP COMPLEX-INTERACTING PROTEIN 1"/>
    <property type="match status" value="1"/>
</dbReference>
<dbReference type="InterPro" id="IPR040323">
    <property type="entry name" value="EIPR1"/>
</dbReference>
<name>A0A0S4JKW8_BODSA</name>
<dbReference type="VEuPathDB" id="TriTrypDB:BSAL_36075"/>
<dbReference type="EMBL" id="CYKH01002017">
    <property type="protein sequence ID" value="CUG92196.1"/>
    <property type="molecule type" value="Genomic_DNA"/>
</dbReference>
<dbReference type="AlphaFoldDB" id="A0A0S4JKW8"/>
<dbReference type="InterPro" id="IPR019775">
    <property type="entry name" value="WD40_repeat_CS"/>
</dbReference>
<accession>A0A0S4JKW8</accession>
<feature type="repeat" description="WD" evidence="5">
    <location>
        <begin position="226"/>
        <end position="251"/>
    </location>
</feature>
<dbReference type="SUPFAM" id="SSF50978">
    <property type="entry name" value="WD40 repeat-like"/>
    <property type="match status" value="1"/>
</dbReference>
<dbReference type="PROSITE" id="PS50082">
    <property type="entry name" value="WD_REPEATS_2"/>
    <property type="match status" value="2"/>
</dbReference>
<dbReference type="GO" id="GO:0016567">
    <property type="term" value="P:protein ubiquitination"/>
    <property type="evidence" value="ECO:0007669"/>
    <property type="project" value="TreeGrafter"/>
</dbReference>
<evidence type="ECO:0000256" key="4">
    <source>
        <dbReference type="ARBA" id="ARBA00022980"/>
    </source>
</evidence>
<evidence type="ECO:0000256" key="1">
    <source>
        <dbReference type="ARBA" id="ARBA00005672"/>
    </source>
</evidence>
<comment type="similarity">
    <text evidence="1">Belongs to the WD repeat EIPR1 family.</text>
</comment>
<dbReference type="OMA" id="HQFLALH"/>
<feature type="domain" description="EIPR1-like beta-propeller" evidence="6">
    <location>
        <begin position="4"/>
        <end position="307"/>
    </location>
</feature>
<evidence type="ECO:0000256" key="2">
    <source>
        <dbReference type="ARBA" id="ARBA00022574"/>
    </source>
</evidence>
<dbReference type="InterPro" id="IPR001680">
    <property type="entry name" value="WD40_rpt"/>
</dbReference>
<evidence type="ECO:0000256" key="5">
    <source>
        <dbReference type="PROSITE-ProRule" id="PRU00221"/>
    </source>
</evidence>
<proteinExistence type="inferred from homology"/>
<evidence type="ECO:0000313" key="7">
    <source>
        <dbReference type="EMBL" id="CUG92196.1"/>
    </source>
</evidence>
<dbReference type="Proteomes" id="UP000051952">
    <property type="component" value="Unassembled WGS sequence"/>
</dbReference>
<dbReference type="PANTHER" id="PTHR14205">
    <property type="entry name" value="WD-REPEAT PROTEIN"/>
    <property type="match status" value="1"/>
</dbReference>
<dbReference type="OrthoDB" id="196957at2759"/>
<dbReference type="SMART" id="SM00320">
    <property type="entry name" value="WD40"/>
    <property type="match status" value="2"/>
</dbReference>
<reference evidence="8" key="1">
    <citation type="submission" date="2015-09" db="EMBL/GenBank/DDBJ databases">
        <authorList>
            <consortium name="Pathogen Informatics"/>
        </authorList>
    </citation>
    <scope>NUCLEOTIDE SEQUENCE [LARGE SCALE GENOMIC DNA]</scope>
    <source>
        <strain evidence="8">Lake Konstanz</strain>
    </source>
</reference>
<dbReference type="GO" id="GO:0005840">
    <property type="term" value="C:ribosome"/>
    <property type="evidence" value="ECO:0007669"/>
    <property type="project" value="UniProtKB-KW"/>
</dbReference>
<dbReference type="Pfam" id="PF23609">
    <property type="entry name" value="Beta-prop_EIPR1"/>
    <property type="match status" value="1"/>
</dbReference>
<protein>
    <submittedName>
        <fullName evidence="7">WD40 repeat-containing protein, putative</fullName>
    </submittedName>
</protein>
<keyword evidence="4" id="KW-0687">Ribonucleoprotein</keyword>
<feature type="repeat" description="WD" evidence="5">
    <location>
        <begin position="275"/>
        <end position="317"/>
    </location>
</feature>
<evidence type="ECO:0000313" key="8">
    <source>
        <dbReference type="Proteomes" id="UP000051952"/>
    </source>
</evidence>
<dbReference type="PROSITE" id="PS00678">
    <property type="entry name" value="WD_REPEATS_1"/>
    <property type="match status" value="1"/>
</dbReference>
<dbReference type="InterPro" id="IPR036322">
    <property type="entry name" value="WD40_repeat_dom_sf"/>
</dbReference>
<keyword evidence="2 5" id="KW-0853">WD repeat</keyword>
<evidence type="ECO:0000256" key="3">
    <source>
        <dbReference type="ARBA" id="ARBA00022737"/>
    </source>
</evidence>
<dbReference type="InterPro" id="IPR015943">
    <property type="entry name" value="WD40/YVTN_repeat-like_dom_sf"/>
</dbReference>
<keyword evidence="3" id="KW-0677">Repeat</keyword>
<evidence type="ECO:0000259" key="6">
    <source>
        <dbReference type="Pfam" id="PF23609"/>
    </source>
</evidence>
<keyword evidence="8" id="KW-1185">Reference proteome</keyword>
<dbReference type="Gene3D" id="2.130.10.10">
    <property type="entry name" value="YVTN repeat-like/Quinoprotein amine dehydrogenase"/>
    <property type="match status" value="1"/>
</dbReference>
<sequence>MSSSPAAYGLEYQARCVAPFYQATPVAGVHRFLVGTAHAGGGNKIYLMDFHEQQRVADCTAVWSHHEEIWGMSVSPGTSGAGCLFATFSPASGCRIHRVQGDHDVMGELERLGSIPGEERQVLWDGEGLQGEFRSLSATGISVWKTDGFLSAGGSSSAPPAQRVAFQTPLSSNSGGQQARAANDPHHTSIVAVGAAEGIFVADMREKKVVASAASQPHAPRGQRWIEFSPSTANRLLTTGTDGTIQIWDLRMIAKPSSKPNSKAADESLGPITTLRGHQHYCLGASFHPFHDRLVLSWSSDHTTKLWDLERDAQAGQTHQQHHHNVSDADGINRRIVTSAEKTISEFGESVHSAAWSASGSWTYAAVAFHGKVLVDTVPNDTKMRVLMASQSQPSEDF</sequence>
<gene>
    <name evidence="7" type="ORF">BSAL_36075</name>
</gene>
<dbReference type="InterPro" id="IPR059104">
    <property type="entry name" value="Beta-prop_EIPR1-like"/>
</dbReference>
<keyword evidence="4" id="KW-0689">Ribosomal protein</keyword>